<organism evidence="2">
    <name type="scientific">Flexilinea flocculi</name>
    <dbReference type="NCBI Taxonomy" id="1678840"/>
    <lineage>
        <taxon>Bacteria</taxon>
        <taxon>Bacillati</taxon>
        <taxon>Chloroflexota</taxon>
        <taxon>Anaerolineae</taxon>
        <taxon>Anaerolineales</taxon>
        <taxon>Anaerolineaceae</taxon>
        <taxon>Flexilinea</taxon>
    </lineage>
</organism>
<dbReference type="EMBL" id="DF968181">
    <property type="protein sequence ID" value="GAP40677.1"/>
    <property type="molecule type" value="Genomic_DNA"/>
</dbReference>
<dbReference type="AlphaFoldDB" id="A0A0S7BJX7"/>
<feature type="transmembrane region" description="Helical" evidence="1">
    <location>
        <begin position="139"/>
        <end position="157"/>
    </location>
</feature>
<dbReference type="RefSeq" id="WP_062280344.1">
    <property type="nucleotide sequence ID" value="NZ_DF968181.1"/>
</dbReference>
<feature type="transmembrane region" description="Helical" evidence="1">
    <location>
        <begin position="169"/>
        <end position="188"/>
    </location>
</feature>
<dbReference type="OrthoDB" id="1162205at2"/>
<name>A0A0S7BJX7_9CHLR</name>
<protein>
    <recommendedName>
        <fullName evidence="4">DUF4386 domain-containing protein</fullName>
    </recommendedName>
</protein>
<evidence type="ECO:0000313" key="3">
    <source>
        <dbReference type="Proteomes" id="UP000053370"/>
    </source>
</evidence>
<accession>A0A0S7BJX7</accession>
<evidence type="ECO:0000313" key="2">
    <source>
        <dbReference type="EMBL" id="GAP40677.1"/>
    </source>
</evidence>
<reference evidence="2" key="1">
    <citation type="journal article" date="2015" name="Genome Announc.">
        <title>Draft Genome Sequence of Anaerolineae Strain TC1, a Novel Isolate from a Methanogenic Wastewater Treatment System.</title>
        <authorList>
            <person name="Matsuura N."/>
            <person name="Tourlousse D.M."/>
            <person name="Sun L."/>
            <person name="Toyonaga M."/>
            <person name="Kuroda K."/>
            <person name="Ohashi A."/>
            <person name="Cruz R."/>
            <person name="Yamaguchi T."/>
            <person name="Sekiguchi Y."/>
        </authorList>
    </citation>
    <scope>NUCLEOTIDE SEQUENCE [LARGE SCALE GENOMIC DNA]</scope>
    <source>
        <strain evidence="2">TC1</strain>
    </source>
</reference>
<dbReference type="STRING" id="1678840.ATC1_13656"/>
<proteinExistence type="predicted"/>
<evidence type="ECO:0008006" key="4">
    <source>
        <dbReference type="Google" id="ProtNLM"/>
    </source>
</evidence>
<dbReference type="Proteomes" id="UP000053370">
    <property type="component" value="Unassembled WGS sequence"/>
</dbReference>
<keyword evidence="3" id="KW-1185">Reference proteome</keyword>
<feature type="transmembrane region" description="Helical" evidence="1">
    <location>
        <begin position="87"/>
        <end position="119"/>
    </location>
</feature>
<keyword evidence="1" id="KW-0472">Membrane</keyword>
<sequence>MKALQKFGGIAAFYMAISHMIGIVVFLVVLDYTSITDPAQKVALNVEKQMIVFSTNLLMYVFFGFALIILLLALYDRLKSGAVPVMQAAIVVGLIWAGSLIASGMVSNAGLAAIVPLYAKDPTQAAFTWQSIEAVTSGLGNANGEILGGVFTLLISLAGFQTKGLPKPLNILGLVIGVVGILTIIPVLNNFVGVFGLGQILWYIWLGIILLRSNFLTTTMKQTHV</sequence>
<keyword evidence="1" id="KW-1133">Transmembrane helix</keyword>
<feature type="transmembrane region" description="Helical" evidence="1">
    <location>
        <begin position="194"/>
        <end position="211"/>
    </location>
</feature>
<feature type="transmembrane region" description="Helical" evidence="1">
    <location>
        <begin position="50"/>
        <end position="75"/>
    </location>
</feature>
<gene>
    <name evidence="2" type="ORF">ATC1_13656</name>
</gene>
<feature type="transmembrane region" description="Helical" evidence="1">
    <location>
        <begin position="7"/>
        <end position="30"/>
    </location>
</feature>
<keyword evidence="1" id="KW-0812">Transmembrane</keyword>
<evidence type="ECO:0000256" key="1">
    <source>
        <dbReference type="SAM" id="Phobius"/>
    </source>
</evidence>